<keyword evidence="7 11" id="KW-0812">Transmembrane</keyword>
<accession>A0ABX2LMD3</accession>
<comment type="similarity">
    <text evidence="2">Belongs to the ABC-4 integral membrane protein family. HrtB subfamily.</text>
</comment>
<dbReference type="PANTHER" id="PTHR43738:SF1">
    <property type="entry name" value="HEMIN TRANSPORT SYSTEM PERMEASE PROTEIN HRTB-RELATED"/>
    <property type="match status" value="1"/>
</dbReference>
<dbReference type="Pfam" id="PF02687">
    <property type="entry name" value="FtsX"/>
    <property type="match status" value="1"/>
</dbReference>
<evidence type="ECO:0000313" key="13">
    <source>
        <dbReference type="EMBL" id="NUI81826.1"/>
    </source>
</evidence>
<protein>
    <recommendedName>
        <fullName evidence="4">Putative hemin transport system permease protein HrtB</fullName>
    </recommendedName>
</protein>
<evidence type="ECO:0000256" key="7">
    <source>
        <dbReference type="ARBA" id="ARBA00022692"/>
    </source>
</evidence>
<comment type="function">
    <text evidence="10">Part of the ABC transporter complex hrt involved in hemin import. Responsible for the translocation of the substrate across the membrane.</text>
</comment>
<keyword evidence="14" id="KW-1185">Reference proteome</keyword>
<evidence type="ECO:0000313" key="14">
    <source>
        <dbReference type="Proteomes" id="UP000610527"/>
    </source>
</evidence>
<dbReference type="GeneID" id="74186526"/>
<evidence type="ECO:0000256" key="9">
    <source>
        <dbReference type="ARBA" id="ARBA00023136"/>
    </source>
</evidence>
<evidence type="ECO:0000259" key="12">
    <source>
        <dbReference type="Pfam" id="PF02687"/>
    </source>
</evidence>
<name>A0ABX2LMD3_9STAP</name>
<comment type="caution">
    <text evidence="13">The sequence shown here is derived from an EMBL/GenBank/DDBJ whole genome shotgun (WGS) entry which is preliminary data.</text>
</comment>
<organism evidence="13 14">
    <name type="scientific">Staphylococcus borealis</name>
    <dbReference type="NCBI Taxonomy" id="2742203"/>
    <lineage>
        <taxon>Bacteria</taxon>
        <taxon>Bacillati</taxon>
        <taxon>Bacillota</taxon>
        <taxon>Bacilli</taxon>
        <taxon>Bacillales</taxon>
        <taxon>Staphylococcaceae</taxon>
        <taxon>Staphylococcus</taxon>
    </lineage>
</organism>
<feature type="transmembrane region" description="Helical" evidence="11">
    <location>
        <begin position="314"/>
        <end position="337"/>
    </location>
</feature>
<evidence type="ECO:0000256" key="3">
    <source>
        <dbReference type="ARBA" id="ARBA00011131"/>
    </source>
</evidence>
<proteinExistence type="inferred from homology"/>
<feature type="transmembrane region" description="Helical" evidence="11">
    <location>
        <begin position="233"/>
        <end position="253"/>
    </location>
</feature>
<dbReference type="Proteomes" id="UP000610527">
    <property type="component" value="Unassembled WGS sequence"/>
</dbReference>
<dbReference type="EMBL" id="JABVEG010000001">
    <property type="protein sequence ID" value="NUI81826.1"/>
    <property type="molecule type" value="Genomic_DNA"/>
</dbReference>
<dbReference type="InterPro" id="IPR003838">
    <property type="entry name" value="ABC3_permease_C"/>
</dbReference>
<evidence type="ECO:0000256" key="2">
    <source>
        <dbReference type="ARBA" id="ARBA00008697"/>
    </source>
</evidence>
<evidence type="ECO:0000256" key="10">
    <source>
        <dbReference type="ARBA" id="ARBA00024973"/>
    </source>
</evidence>
<keyword evidence="8 11" id="KW-1133">Transmembrane helix</keyword>
<feature type="transmembrane region" description="Helical" evidence="11">
    <location>
        <begin position="273"/>
        <end position="302"/>
    </location>
</feature>
<evidence type="ECO:0000256" key="8">
    <source>
        <dbReference type="ARBA" id="ARBA00022989"/>
    </source>
</evidence>
<evidence type="ECO:0000256" key="1">
    <source>
        <dbReference type="ARBA" id="ARBA00004651"/>
    </source>
</evidence>
<dbReference type="InterPro" id="IPR051125">
    <property type="entry name" value="ABC-4/HrtB_transporter"/>
</dbReference>
<feature type="domain" description="ABC3 transporter permease C-terminal" evidence="12">
    <location>
        <begin position="232"/>
        <end position="344"/>
    </location>
</feature>
<dbReference type="RefSeq" id="WP_053030162.1">
    <property type="nucleotide sequence ID" value="NZ_CUEE01000005.1"/>
</dbReference>
<comment type="subcellular location">
    <subcellularLocation>
        <location evidence="1">Cell membrane</location>
        <topology evidence="1">Multi-pass membrane protein</topology>
    </subcellularLocation>
</comment>
<keyword evidence="6" id="KW-1003">Cell membrane</keyword>
<reference evidence="13 14" key="1">
    <citation type="submission" date="2020-06" db="EMBL/GenBank/DDBJ databases">
        <title>Staphylococcus borealis sp. nov. -A novel member of the Staphylococcaceae family isolated from skin and blood in humans.</title>
        <authorList>
            <person name="Pain M."/>
            <person name="Wolden R."/>
            <person name="Jaen-Luchoro D."/>
            <person name="Salva-Serra F."/>
            <person name="Iglesias B.P."/>
            <person name="Karlsson R."/>
            <person name="Klingenberg C."/>
            <person name="Cavanagh J.P."/>
        </authorList>
    </citation>
    <scope>NUCLEOTIDE SEQUENCE [LARGE SCALE GENOMIC DNA]</scope>
    <source>
        <strain evidence="13 14">58-22</strain>
    </source>
</reference>
<comment type="subunit">
    <text evidence="3">The complex is composed of two ATP-binding proteins (HrtA), two transmembrane proteins (HrtB) and a solute-binding protein.</text>
</comment>
<dbReference type="PANTHER" id="PTHR43738">
    <property type="entry name" value="ABC TRANSPORTER, MEMBRANE PROTEIN"/>
    <property type="match status" value="1"/>
</dbReference>
<feature type="transmembrane region" description="Helical" evidence="11">
    <location>
        <begin position="15"/>
        <end position="40"/>
    </location>
</feature>
<keyword evidence="9 11" id="KW-0472">Membrane</keyword>
<evidence type="ECO:0000256" key="6">
    <source>
        <dbReference type="ARBA" id="ARBA00022475"/>
    </source>
</evidence>
<evidence type="ECO:0000256" key="4">
    <source>
        <dbReference type="ARBA" id="ARBA00016962"/>
    </source>
</evidence>
<evidence type="ECO:0000256" key="5">
    <source>
        <dbReference type="ARBA" id="ARBA00022448"/>
    </source>
</evidence>
<gene>
    <name evidence="13" type="ORF">HUN84_03505</name>
</gene>
<keyword evidence="5" id="KW-0813">Transport</keyword>
<sequence>MFLAWNEIKRNKLKFGLIIGILVLISYLLFLLSGLASGLINMNTEGIKKWKADAIVLNKDANQTVQQSVIKTSDVEGKFKEEAPLKQMGVIASNGDSEENALLFGVTSNSFLIPKIEEGKTFDKDNDVVIDQSLKDKGFNIGDTIKLSQSDEKLHIVGVSESAKYNASPVIFANNKTMEKINPALSSDKTNAVVVKDSNWKDKKVDSDLEVTGIDDFVENLPGYKPQNLTMNFMITFLFVISATVIGVFLYVITLQKKNLFGVLKAQGFTNGFLMKMVLAQTFILALIGTLIGLILTLLTSLVLPEAVPVQFNIGTLIIFGIVLILTSLVGSLFSVLSIRKIDPLKAIG</sequence>
<evidence type="ECO:0000256" key="11">
    <source>
        <dbReference type="SAM" id="Phobius"/>
    </source>
</evidence>